<protein>
    <submittedName>
        <fullName evidence="1">Uncharacterized protein</fullName>
    </submittedName>
</protein>
<gene>
    <name evidence="1" type="ORF">HER31_03390</name>
</gene>
<organism evidence="1 2">
    <name type="scientific">Ferrimonas lipolytica</name>
    <dbReference type="NCBI Taxonomy" id="2724191"/>
    <lineage>
        <taxon>Bacteria</taxon>
        <taxon>Pseudomonadati</taxon>
        <taxon>Pseudomonadota</taxon>
        <taxon>Gammaproteobacteria</taxon>
        <taxon>Alteromonadales</taxon>
        <taxon>Ferrimonadaceae</taxon>
        <taxon>Ferrimonas</taxon>
    </lineage>
</organism>
<dbReference type="AlphaFoldDB" id="A0A6H1UDZ0"/>
<proteinExistence type="predicted"/>
<dbReference type="Proteomes" id="UP000501602">
    <property type="component" value="Chromosome"/>
</dbReference>
<dbReference type="EMBL" id="CP051180">
    <property type="protein sequence ID" value="QIZ76012.1"/>
    <property type="molecule type" value="Genomic_DNA"/>
</dbReference>
<accession>A0A6H1UDZ0</accession>
<name>A0A6H1UDZ0_9GAMM</name>
<sequence>MTTTFTATQLINALLDLPTPQLTAKPLSQAVFSILAHHQQSASLWSGSYIDDEGFAVTPHYWLVWHTDEDLIVDFRYPERLALEDGIRASSLVGARYQPLDRIEFEAIPLVLLPSFCAEDHAHFDHLAGK</sequence>
<evidence type="ECO:0000313" key="2">
    <source>
        <dbReference type="Proteomes" id="UP000501602"/>
    </source>
</evidence>
<dbReference type="KEGG" id="fes:HER31_03390"/>
<keyword evidence="2" id="KW-1185">Reference proteome</keyword>
<dbReference type="RefSeq" id="WP_168659273.1">
    <property type="nucleotide sequence ID" value="NZ_CP051180.1"/>
</dbReference>
<reference evidence="1 2" key="1">
    <citation type="submission" date="2020-04" db="EMBL/GenBank/DDBJ databases">
        <title>Ferrimonas sp. S7 isolated from sea water.</title>
        <authorList>
            <person name="Bae S.S."/>
            <person name="Baek K."/>
        </authorList>
    </citation>
    <scope>NUCLEOTIDE SEQUENCE [LARGE SCALE GENOMIC DNA]</scope>
    <source>
        <strain evidence="1 2">S7</strain>
    </source>
</reference>
<evidence type="ECO:0000313" key="1">
    <source>
        <dbReference type="EMBL" id="QIZ76012.1"/>
    </source>
</evidence>